<dbReference type="Gene3D" id="1.10.630.10">
    <property type="entry name" value="Cytochrome P450"/>
    <property type="match status" value="1"/>
</dbReference>
<sequence length="158" mass="17671">MSLHLSQDFALKASAAVAVLLLAAWVRLRRRIQSKISNIPGPKPTSLLGNYSQLHSAEKGWEFFDEIHAKYGNVCRISTPVGCNDIIYLADPLALNHMNRRDEAKFDDPDEIHIMLQMVLGNKGLGATIGAEHQRQRKFSTRYSDPRTSVTCPHSSTK</sequence>
<feature type="compositionally biased region" description="Polar residues" evidence="1">
    <location>
        <begin position="141"/>
        <end position="158"/>
    </location>
</feature>
<feature type="region of interest" description="Disordered" evidence="1">
    <location>
        <begin position="131"/>
        <end position="158"/>
    </location>
</feature>
<accession>A0A4Y9ZRC8</accession>
<protein>
    <recommendedName>
        <fullName evidence="5">Cytochrome P450</fullName>
    </recommendedName>
</protein>
<keyword evidence="2" id="KW-1133">Transmembrane helix</keyword>
<feature type="transmembrane region" description="Helical" evidence="2">
    <location>
        <begin position="12"/>
        <end position="28"/>
    </location>
</feature>
<dbReference type="InterPro" id="IPR001128">
    <property type="entry name" value="Cyt_P450"/>
</dbReference>
<name>A0A4Y9ZRC8_9AGAM</name>
<dbReference type="GO" id="GO:0004497">
    <property type="term" value="F:monooxygenase activity"/>
    <property type="evidence" value="ECO:0007669"/>
    <property type="project" value="InterPro"/>
</dbReference>
<keyword evidence="2" id="KW-0812">Transmembrane</keyword>
<evidence type="ECO:0000313" key="4">
    <source>
        <dbReference type="Proteomes" id="UP000298061"/>
    </source>
</evidence>
<dbReference type="EMBL" id="SFCI01001227">
    <property type="protein sequence ID" value="TFY76371.1"/>
    <property type="molecule type" value="Genomic_DNA"/>
</dbReference>
<keyword evidence="2" id="KW-0472">Membrane</keyword>
<keyword evidence="4" id="KW-1185">Reference proteome</keyword>
<dbReference type="GO" id="GO:0020037">
    <property type="term" value="F:heme binding"/>
    <property type="evidence" value="ECO:0007669"/>
    <property type="project" value="InterPro"/>
</dbReference>
<gene>
    <name evidence="3" type="ORF">EWM64_g7642</name>
</gene>
<dbReference type="Proteomes" id="UP000298061">
    <property type="component" value="Unassembled WGS sequence"/>
</dbReference>
<dbReference type="Pfam" id="PF00067">
    <property type="entry name" value="p450"/>
    <property type="match status" value="1"/>
</dbReference>
<comment type="caution">
    <text evidence="3">The sequence shown here is derived from an EMBL/GenBank/DDBJ whole genome shotgun (WGS) entry which is preliminary data.</text>
</comment>
<dbReference type="GO" id="GO:0016705">
    <property type="term" value="F:oxidoreductase activity, acting on paired donors, with incorporation or reduction of molecular oxygen"/>
    <property type="evidence" value="ECO:0007669"/>
    <property type="project" value="InterPro"/>
</dbReference>
<dbReference type="InterPro" id="IPR036396">
    <property type="entry name" value="Cyt_P450_sf"/>
</dbReference>
<proteinExistence type="predicted"/>
<evidence type="ECO:0000256" key="1">
    <source>
        <dbReference type="SAM" id="MobiDB-lite"/>
    </source>
</evidence>
<dbReference type="GO" id="GO:0005506">
    <property type="term" value="F:iron ion binding"/>
    <property type="evidence" value="ECO:0007669"/>
    <property type="project" value="InterPro"/>
</dbReference>
<dbReference type="AlphaFoldDB" id="A0A4Y9ZRC8"/>
<evidence type="ECO:0000313" key="3">
    <source>
        <dbReference type="EMBL" id="TFY76371.1"/>
    </source>
</evidence>
<evidence type="ECO:0000256" key="2">
    <source>
        <dbReference type="SAM" id="Phobius"/>
    </source>
</evidence>
<evidence type="ECO:0008006" key="5">
    <source>
        <dbReference type="Google" id="ProtNLM"/>
    </source>
</evidence>
<reference evidence="3 4" key="1">
    <citation type="submission" date="2019-02" db="EMBL/GenBank/DDBJ databases">
        <title>Genome sequencing of the rare red list fungi Hericium alpestre (H. flagellum).</title>
        <authorList>
            <person name="Buettner E."/>
            <person name="Kellner H."/>
        </authorList>
    </citation>
    <scope>NUCLEOTIDE SEQUENCE [LARGE SCALE GENOMIC DNA]</scope>
    <source>
        <strain evidence="3 4">DSM 108284</strain>
    </source>
</reference>
<dbReference type="SUPFAM" id="SSF48264">
    <property type="entry name" value="Cytochrome P450"/>
    <property type="match status" value="1"/>
</dbReference>
<dbReference type="STRING" id="135208.A0A4Y9ZRC8"/>
<organism evidence="3 4">
    <name type="scientific">Hericium alpestre</name>
    <dbReference type="NCBI Taxonomy" id="135208"/>
    <lineage>
        <taxon>Eukaryota</taxon>
        <taxon>Fungi</taxon>
        <taxon>Dikarya</taxon>
        <taxon>Basidiomycota</taxon>
        <taxon>Agaricomycotina</taxon>
        <taxon>Agaricomycetes</taxon>
        <taxon>Russulales</taxon>
        <taxon>Hericiaceae</taxon>
        <taxon>Hericium</taxon>
    </lineage>
</organism>
<dbReference type="OrthoDB" id="10487481at2759"/>